<organism evidence="2 3">
    <name type="scientific">Candidatus Magasanikbacteria bacterium GW2011_GWC2_45_8</name>
    <dbReference type="NCBI Taxonomy" id="1619050"/>
    <lineage>
        <taxon>Bacteria</taxon>
        <taxon>Candidatus Magasanikiibacteriota</taxon>
    </lineage>
</organism>
<proteinExistence type="predicted"/>
<reference evidence="2 3" key="1">
    <citation type="journal article" date="2015" name="Nature">
        <title>rRNA introns, odd ribosomes, and small enigmatic genomes across a large radiation of phyla.</title>
        <authorList>
            <person name="Brown C.T."/>
            <person name="Hug L.A."/>
            <person name="Thomas B.C."/>
            <person name="Sharon I."/>
            <person name="Castelle C.J."/>
            <person name="Singh A."/>
            <person name="Wilkins M.J."/>
            <person name="Williams K.H."/>
            <person name="Banfield J.F."/>
        </authorList>
    </citation>
    <scope>NUCLEOTIDE SEQUENCE [LARGE SCALE GENOMIC DNA]</scope>
</reference>
<accession>A0A0G1MZF6</accession>
<keyword evidence="1" id="KW-1133">Transmembrane helix</keyword>
<dbReference type="EMBL" id="LCLH01000017">
    <property type="protein sequence ID" value="KKU13599.1"/>
    <property type="molecule type" value="Genomic_DNA"/>
</dbReference>
<dbReference type="AlphaFoldDB" id="A0A0G1MZF6"/>
<comment type="caution">
    <text evidence="2">The sequence shown here is derived from an EMBL/GenBank/DDBJ whole genome shotgun (WGS) entry which is preliminary data.</text>
</comment>
<evidence type="ECO:0000256" key="1">
    <source>
        <dbReference type="SAM" id="Phobius"/>
    </source>
</evidence>
<evidence type="ECO:0008006" key="4">
    <source>
        <dbReference type="Google" id="ProtNLM"/>
    </source>
</evidence>
<feature type="transmembrane region" description="Helical" evidence="1">
    <location>
        <begin position="73"/>
        <end position="89"/>
    </location>
</feature>
<dbReference type="InterPro" id="IPR046487">
    <property type="entry name" value="DUF6580"/>
</dbReference>
<feature type="transmembrane region" description="Helical" evidence="1">
    <location>
        <begin position="6"/>
        <end position="24"/>
    </location>
</feature>
<gene>
    <name evidence="2" type="ORF">UX20_C0017G0017</name>
</gene>
<protein>
    <recommendedName>
        <fullName evidence="4">Rod shape-determining protein MreD</fullName>
    </recommendedName>
</protein>
<name>A0A0G1MZF6_9BACT</name>
<sequence>MRDNFFFRFFPYFLILLAIAGRFFPHPANATPIAAVAIFSGLYLRRRLGIIVPLAAMLLSDAIIGFYSLPIMLSVYGSFVLVGFMGLWARTHKNAFTIGAVTISSSTLFFLVTNWAVWQFGTMYMHTFAGLLESYSAGLPFWRSMLAGDVVYTTLLVGSYELVMRAQIARVHVVQKV</sequence>
<evidence type="ECO:0000313" key="2">
    <source>
        <dbReference type="EMBL" id="KKU13599.1"/>
    </source>
</evidence>
<dbReference type="Pfam" id="PF20221">
    <property type="entry name" value="DUF6580"/>
    <property type="match status" value="1"/>
</dbReference>
<dbReference type="STRING" id="1619050.UX20_C0017G0017"/>
<evidence type="ECO:0000313" key="3">
    <source>
        <dbReference type="Proteomes" id="UP000034911"/>
    </source>
</evidence>
<dbReference type="Proteomes" id="UP000034911">
    <property type="component" value="Unassembled WGS sequence"/>
</dbReference>
<keyword evidence="1" id="KW-0812">Transmembrane</keyword>
<feature type="transmembrane region" description="Helical" evidence="1">
    <location>
        <begin position="96"/>
        <end position="121"/>
    </location>
</feature>
<feature type="transmembrane region" description="Helical" evidence="1">
    <location>
        <begin position="141"/>
        <end position="163"/>
    </location>
</feature>
<keyword evidence="1" id="KW-0472">Membrane</keyword>